<keyword evidence="6 9" id="KW-0472">Membrane</keyword>
<dbReference type="GO" id="GO:0005886">
    <property type="term" value="C:plasma membrane"/>
    <property type="evidence" value="ECO:0007669"/>
    <property type="project" value="TreeGrafter"/>
</dbReference>
<dbReference type="InterPro" id="IPR023415">
    <property type="entry name" value="LDLR_class-A_CS"/>
</dbReference>
<dbReference type="SMART" id="SM00192">
    <property type="entry name" value="LDLa"/>
    <property type="match status" value="7"/>
</dbReference>
<dbReference type="InterPro" id="IPR002172">
    <property type="entry name" value="LDrepeatLR_classA_rpt"/>
</dbReference>
<evidence type="ECO:0000256" key="3">
    <source>
        <dbReference type="ARBA" id="ARBA00022692"/>
    </source>
</evidence>
<dbReference type="PROSITE" id="PS01209">
    <property type="entry name" value="LDLRA_1"/>
    <property type="match status" value="1"/>
</dbReference>
<organism evidence="10 11">
    <name type="scientific">Ditylenchus destructor</name>
    <dbReference type="NCBI Taxonomy" id="166010"/>
    <lineage>
        <taxon>Eukaryota</taxon>
        <taxon>Metazoa</taxon>
        <taxon>Ecdysozoa</taxon>
        <taxon>Nematoda</taxon>
        <taxon>Chromadorea</taxon>
        <taxon>Rhabditida</taxon>
        <taxon>Tylenchina</taxon>
        <taxon>Tylenchomorpha</taxon>
        <taxon>Sphaerularioidea</taxon>
        <taxon>Anguinidae</taxon>
        <taxon>Anguininae</taxon>
        <taxon>Ditylenchus</taxon>
    </lineage>
</organism>
<keyword evidence="10" id="KW-0449">Lipoprotein</keyword>
<evidence type="ECO:0000256" key="5">
    <source>
        <dbReference type="ARBA" id="ARBA00022989"/>
    </source>
</evidence>
<dbReference type="EMBL" id="JAKKPZ010000090">
    <property type="protein sequence ID" value="KAI1702971.1"/>
    <property type="molecule type" value="Genomic_DNA"/>
</dbReference>
<gene>
    <name evidence="10" type="ORF">DdX_15208</name>
</gene>
<reference evidence="10" key="1">
    <citation type="submission" date="2022-01" db="EMBL/GenBank/DDBJ databases">
        <title>Genome Sequence Resource for Two Populations of Ditylenchus destructor, the Migratory Endoparasitic Phytonematode.</title>
        <authorList>
            <person name="Zhang H."/>
            <person name="Lin R."/>
            <person name="Xie B."/>
        </authorList>
    </citation>
    <scope>NUCLEOTIDE SEQUENCE</scope>
    <source>
        <strain evidence="10">BazhouSP</strain>
    </source>
</reference>
<keyword evidence="5 9" id="KW-1133">Transmembrane helix</keyword>
<name>A0AAD4MRY9_9BILA</name>
<evidence type="ECO:0000256" key="2">
    <source>
        <dbReference type="ARBA" id="ARBA00004308"/>
    </source>
</evidence>
<evidence type="ECO:0000256" key="4">
    <source>
        <dbReference type="ARBA" id="ARBA00022737"/>
    </source>
</evidence>
<dbReference type="GO" id="GO:0016192">
    <property type="term" value="P:vesicle-mediated transport"/>
    <property type="evidence" value="ECO:0007669"/>
    <property type="project" value="UniProtKB-ARBA"/>
</dbReference>
<keyword evidence="4" id="KW-0677">Repeat</keyword>
<dbReference type="AlphaFoldDB" id="A0AAD4MRY9"/>
<dbReference type="CDD" id="cd00112">
    <property type="entry name" value="LDLa"/>
    <property type="match status" value="3"/>
</dbReference>
<comment type="caution">
    <text evidence="8">Lacks conserved residue(s) required for the propagation of feature annotation.</text>
</comment>
<accession>A0AAD4MRY9</accession>
<comment type="subcellular location">
    <subcellularLocation>
        <location evidence="2">Endomembrane system</location>
    </subcellularLocation>
    <subcellularLocation>
        <location evidence="1">Membrane</location>
        <topology evidence="1">Single-pass membrane protein</topology>
    </subcellularLocation>
</comment>
<dbReference type="Pfam" id="PF00057">
    <property type="entry name" value="Ldl_recept_a"/>
    <property type="match status" value="2"/>
</dbReference>
<keyword evidence="10" id="KW-0675">Receptor</keyword>
<feature type="disulfide bond" evidence="8">
    <location>
        <begin position="202"/>
        <end position="214"/>
    </location>
</feature>
<dbReference type="GO" id="GO:0012505">
    <property type="term" value="C:endomembrane system"/>
    <property type="evidence" value="ECO:0007669"/>
    <property type="project" value="UniProtKB-SubCell"/>
</dbReference>
<feature type="disulfide bond" evidence="8">
    <location>
        <begin position="140"/>
        <end position="155"/>
    </location>
</feature>
<evidence type="ECO:0000256" key="1">
    <source>
        <dbReference type="ARBA" id="ARBA00004167"/>
    </source>
</evidence>
<evidence type="ECO:0000313" key="11">
    <source>
        <dbReference type="Proteomes" id="UP001201812"/>
    </source>
</evidence>
<evidence type="ECO:0000256" key="8">
    <source>
        <dbReference type="PROSITE-ProRule" id="PRU00124"/>
    </source>
</evidence>
<protein>
    <submittedName>
        <fullName evidence="10">Low-density lipoprotein receptor domain class A domain-containing protein</fullName>
    </submittedName>
</protein>
<evidence type="ECO:0000256" key="6">
    <source>
        <dbReference type="ARBA" id="ARBA00023136"/>
    </source>
</evidence>
<feature type="disulfide bond" evidence="8">
    <location>
        <begin position="469"/>
        <end position="484"/>
    </location>
</feature>
<evidence type="ECO:0000313" key="10">
    <source>
        <dbReference type="EMBL" id="KAI1702971.1"/>
    </source>
</evidence>
<keyword evidence="3 9" id="KW-0812">Transmembrane</keyword>
<comment type="caution">
    <text evidence="10">The sequence shown here is derived from an EMBL/GenBank/DDBJ whole genome shotgun (WGS) entry which is preliminary data.</text>
</comment>
<dbReference type="Gene3D" id="4.10.400.10">
    <property type="entry name" value="Low-density Lipoprotein Receptor"/>
    <property type="match status" value="5"/>
</dbReference>
<keyword evidence="11" id="KW-1185">Reference proteome</keyword>
<evidence type="ECO:0000256" key="7">
    <source>
        <dbReference type="ARBA" id="ARBA00023157"/>
    </source>
</evidence>
<sequence>MLGYYLLFTTRHELRNITRNKVFAGTSAKLAPASYEEDNQLPRLPFYFNLRLPLVCAYFCTIVVALVLVMLLIASVPMAFAYSYMNADGSVNIANVQRPLFRQSVLSKRLQSIRYNPLCKAFGFICADQLSHVIGTYQRCDGVEDCRDGSDEMECNECHKTLSCFSKADPSKNHCFRGEHLCDGSKHCFDGEDEKVYCNDACEPGLTKCNNAVCYSNEMRCDGDQHCPDGDDEANYCPDKIDEKNCDSKGCSGSGKVLCEGSQKVCIEKSKVCDRKNDCSNEEDEEGCPAAINLKVINCGGVNYDWRYGCGGGFTACEGYCKECYTQSAFDCNTSENSTRCIHRSLVCNGVDDRGNGRDEANCDCSAIHMTMCSSATINRKPSCFTPSQRCDGYSDCPAGEDENDCDNDCENDCTDNSFYCEGKMPLAMQRLQVIPDCKWYVLQVLHDCKWYAVYCENCKRCVLSTSRCDGVSNCSDNADEMNCTCEECIAHPYKTYMCASGSRCYRLANVCAPYSQCPNADDRDKFYCAVRLGITFECSERTLTKISILLFAILKYFDTNCIIVIILTQSGLCN</sequence>
<dbReference type="InterPro" id="IPR036055">
    <property type="entry name" value="LDL_receptor-like_sf"/>
</dbReference>
<dbReference type="PANTHER" id="PTHR24270">
    <property type="entry name" value="LOW-DENSITY LIPOPROTEIN RECEPTOR-RELATED"/>
    <property type="match status" value="1"/>
</dbReference>
<keyword evidence="7 8" id="KW-1015">Disulfide bond</keyword>
<feature type="disulfide bond" evidence="8">
    <location>
        <begin position="209"/>
        <end position="227"/>
    </location>
</feature>
<feature type="disulfide bond" evidence="8">
    <location>
        <begin position="273"/>
        <end position="288"/>
    </location>
</feature>
<proteinExistence type="predicted"/>
<evidence type="ECO:0000256" key="9">
    <source>
        <dbReference type="SAM" id="Phobius"/>
    </source>
</evidence>
<feature type="disulfide bond" evidence="8">
    <location>
        <begin position="391"/>
        <end position="406"/>
    </location>
</feature>
<dbReference type="PRINTS" id="PR00261">
    <property type="entry name" value="LDLRECEPTOR"/>
</dbReference>
<dbReference type="SUPFAM" id="SSF57424">
    <property type="entry name" value="LDL receptor-like module"/>
    <property type="match status" value="4"/>
</dbReference>
<feature type="transmembrane region" description="Helical" evidence="9">
    <location>
        <begin position="52"/>
        <end position="76"/>
    </location>
</feature>
<feature type="disulfide bond" evidence="8">
    <location>
        <begin position="348"/>
        <end position="363"/>
    </location>
</feature>
<dbReference type="Proteomes" id="UP001201812">
    <property type="component" value="Unassembled WGS sequence"/>
</dbReference>
<dbReference type="InterPro" id="IPR050685">
    <property type="entry name" value="LDLR"/>
</dbReference>
<dbReference type="PROSITE" id="PS50068">
    <property type="entry name" value="LDLRA_2"/>
    <property type="match status" value="7"/>
</dbReference>